<sequence>ITPTTPLHTISAQAHFYFVKIKEKQLHVPYRLCAFSASSILLVSLLAFIDHFSTVFLCPEIGVHASGEHVNDEPMAQQRFIASSFLSVCDMTRRDGGGIARRHELAQNLMNAFNGEAASDHAQSLCETMDLYLGAHVGEKNAEGLMEGLTAWIRSAKATATVYITSNGVFGEIPTQHRREWVDLGVGRRLLDPRVVYLNGGHYNVRSSRKVIHDLQTGYAPVGATLQRNPEWL</sequence>
<gene>
    <name evidence="2" type="ORF">DFH08DRAFT_890482</name>
</gene>
<reference evidence="2" key="1">
    <citation type="submission" date="2023-03" db="EMBL/GenBank/DDBJ databases">
        <title>Massive genome expansion in bonnet fungi (Mycena s.s.) driven by repeated elements and novel gene families across ecological guilds.</title>
        <authorList>
            <consortium name="Lawrence Berkeley National Laboratory"/>
            <person name="Harder C.B."/>
            <person name="Miyauchi S."/>
            <person name="Viragh M."/>
            <person name="Kuo A."/>
            <person name="Thoen E."/>
            <person name="Andreopoulos B."/>
            <person name="Lu D."/>
            <person name="Skrede I."/>
            <person name="Drula E."/>
            <person name="Henrissat B."/>
            <person name="Morin E."/>
            <person name="Kohler A."/>
            <person name="Barry K."/>
            <person name="LaButti K."/>
            <person name="Morin E."/>
            <person name="Salamov A."/>
            <person name="Lipzen A."/>
            <person name="Mereny Z."/>
            <person name="Hegedus B."/>
            <person name="Baldrian P."/>
            <person name="Stursova M."/>
            <person name="Weitz H."/>
            <person name="Taylor A."/>
            <person name="Grigoriev I.V."/>
            <person name="Nagy L.G."/>
            <person name="Martin F."/>
            <person name="Kauserud H."/>
        </authorList>
    </citation>
    <scope>NUCLEOTIDE SEQUENCE</scope>
    <source>
        <strain evidence="2">CBHHK002</strain>
    </source>
</reference>
<dbReference type="AlphaFoldDB" id="A0AAD6ZFR0"/>
<evidence type="ECO:0000256" key="1">
    <source>
        <dbReference type="SAM" id="Phobius"/>
    </source>
</evidence>
<dbReference type="Proteomes" id="UP001218218">
    <property type="component" value="Unassembled WGS sequence"/>
</dbReference>
<feature type="transmembrane region" description="Helical" evidence="1">
    <location>
        <begin position="28"/>
        <end position="49"/>
    </location>
</feature>
<accession>A0AAD6ZFR0</accession>
<dbReference type="EMBL" id="JARIHO010000053">
    <property type="protein sequence ID" value="KAJ7320884.1"/>
    <property type="molecule type" value="Genomic_DNA"/>
</dbReference>
<evidence type="ECO:0000313" key="2">
    <source>
        <dbReference type="EMBL" id="KAJ7320884.1"/>
    </source>
</evidence>
<keyword evidence="1" id="KW-0472">Membrane</keyword>
<comment type="caution">
    <text evidence="2">The sequence shown here is derived from an EMBL/GenBank/DDBJ whole genome shotgun (WGS) entry which is preliminary data.</text>
</comment>
<keyword evidence="3" id="KW-1185">Reference proteome</keyword>
<keyword evidence="1" id="KW-0812">Transmembrane</keyword>
<protein>
    <submittedName>
        <fullName evidence="2">Uncharacterized protein</fullName>
    </submittedName>
</protein>
<organism evidence="2 3">
    <name type="scientific">Mycena albidolilacea</name>
    <dbReference type="NCBI Taxonomy" id="1033008"/>
    <lineage>
        <taxon>Eukaryota</taxon>
        <taxon>Fungi</taxon>
        <taxon>Dikarya</taxon>
        <taxon>Basidiomycota</taxon>
        <taxon>Agaricomycotina</taxon>
        <taxon>Agaricomycetes</taxon>
        <taxon>Agaricomycetidae</taxon>
        <taxon>Agaricales</taxon>
        <taxon>Marasmiineae</taxon>
        <taxon>Mycenaceae</taxon>
        <taxon>Mycena</taxon>
    </lineage>
</organism>
<name>A0AAD6ZFR0_9AGAR</name>
<feature type="non-terminal residue" evidence="2">
    <location>
        <position position="233"/>
    </location>
</feature>
<evidence type="ECO:0000313" key="3">
    <source>
        <dbReference type="Proteomes" id="UP001218218"/>
    </source>
</evidence>
<proteinExistence type="predicted"/>
<keyword evidence="1" id="KW-1133">Transmembrane helix</keyword>